<dbReference type="GO" id="GO:0005524">
    <property type="term" value="F:ATP binding"/>
    <property type="evidence" value="ECO:0007669"/>
    <property type="project" value="UniProtKB-KW"/>
</dbReference>
<evidence type="ECO:0000256" key="10">
    <source>
        <dbReference type="RuleBase" id="RU363066"/>
    </source>
</evidence>
<evidence type="ECO:0000256" key="2">
    <source>
        <dbReference type="ARBA" id="ARBA00008420"/>
    </source>
</evidence>
<dbReference type="PANTHER" id="PTHR43442:SF3">
    <property type="entry name" value="GLUCONOKINASE-RELATED"/>
    <property type="match status" value="1"/>
</dbReference>
<evidence type="ECO:0000256" key="5">
    <source>
        <dbReference type="ARBA" id="ARBA00022741"/>
    </source>
</evidence>
<sequence>MGVSGVGKSLIGQKLAASLGWTFVDADSFHSPQAIAQMRAGIPLTDRDRQPWLVALHQAVLEWQATGDNVVLACSALKQRYREMIQGQVPVEWVYLRADPDLIRTRLQQRQGHFMGAKLLASQLATLEEPQDAVVVEAENSVAAIVTAITQHLKLEPSS</sequence>
<reference evidence="11" key="1">
    <citation type="submission" date="2009-01" db="EMBL/GenBank/DDBJ databases">
        <title>Complete sequence of chromosome Cyanothece sp. PCC 7425.</title>
        <authorList>
            <consortium name="US DOE Joint Genome Institute"/>
            <person name="Lucas S."/>
            <person name="Copeland A."/>
            <person name="Lapidus A."/>
            <person name="Glavina del Rio T."/>
            <person name="Dalin E."/>
            <person name="Tice H."/>
            <person name="Bruce D."/>
            <person name="Goodwin L."/>
            <person name="Pitluck S."/>
            <person name="Sims D."/>
            <person name="Meineke L."/>
            <person name="Brettin T."/>
            <person name="Detter J.C."/>
            <person name="Han C."/>
            <person name="Larimer F."/>
            <person name="Land M."/>
            <person name="Hauser L."/>
            <person name="Kyrpides N."/>
            <person name="Ovchinnikova G."/>
            <person name="Liberton M."/>
            <person name="Stoeckel J."/>
            <person name="Banerjee A."/>
            <person name="Singh A."/>
            <person name="Page L."/>
            <person name="Sato H."/>
            <person name="Zhao L."/>
            <person name="Sherman L."/>
            <person name="Pakrasi H."/>
            <person name="Richardson P."/>
        </authorList>
    </citation>
    <scope>NUCLEOTIDE SEQUENCE</scope>
    <source>
        <strain evidence="11">PCC 7425</strain>
    </source>
</reference>
<comment type="catalytic activity">
    <reaction evidence="9 10">
        <text>D-gluconate + ATP = 6-phospho-D-gluconate + ADP + H(+)</text>
        <dbReference type="Rhea" id="RHEA:19433"/>
        <dbReference type="ChEBI" id="CHEBI:15378"/>
        <dbReference type="ChEBI" id="CHEBI:18391"/>
        <dbReference type="ChEBI" id="CHEBI:30616"/>
        <dbReference type="ChEBI" id="CHEBI:58759"/>
        <dbReference type="ChEBI" id="CHEBI:456216"/>
        <dbReference type="EC" id="2.7.1.12"/>
    </reaction>
</comment>
<dbReference type="eggNOG" id="COG3265">
    <property type="taxonomic scope" value="Bacteria"/>
</dbReference>
<dbReference type="OrthoDB" id="9800332at2"/>
<dbReference type="Gene3D" id="3.40.50.300">
    <property type="entry name" value="P-loop containing nucleotide triphosphate hydrolases"/>
    <property type="match status" value="1"/>
</dbReference>
<keyword evidence="8" id="KW-0311">Gluconate utilization</keyword>
<dbReference type="EC" id="2.7.1.12" evidence="3 10"/>
<dbReference type="InterPro" id="IPR027417">
    <property type="entry name" value="P-loop_NTPase"/>
</dbReference>
<comment type="pathway">
    <text evidence="1">Carbohydrate acid metabolism.</text>
</comment>
<dbReference type="GO" id="GO:0019521">
    <property type="term" value="P:D-gluconate metabolic process"/>
    <property type="evidence" value="ECO:0007669"/>
    <property type="project" value="UniProtKB-KW"/>
</dbReference>
<keyword evidence="4 10" id="KW-0808">Transferase</keyword>
<protein>
    <recommendedName>
        <fullName evidence="3 10">Gluconokinase</fullName>
        <ecNumber evidence="3 10">2.7.1.12</ecNumber>
    </recommendedName>
</protein>
<dbReference type="InterPro" id="IPR031322">
    <property type="entry name" value="Shikimate/glucono_kinase"/>
</dbReference>
<dbReference type="HOGENOM" id="CLU_077168_4_0_3"/>
<keyword evidence="6 10" id="KW-0418">Kinase</keyword>
<dbReference type="GO" id="GO:0046316">
    <property type="term" value="F:gluconokinase activity"/>
    <property type="evidence" value="ECO:0007669"/>
    <property type="project" value="UniProtKB-EC"/>
</dbReference>
<dbReference type="SUPFAM" id="SSF52540">
    <property type="entry name" value="P-loop containing nucleoside triphosphate hydrolases"/>
    <property type="match status" value="1"/>
</dbReference>
<evidence type="ECO:0000256" key="3">
    <source>
        <dbReference type="ARBA" id="ARBA00012054"/>
    </source>
</evidence>
<evidence type="ECO:0000256" key="7">
    <source>
        <dbReference type="ARBA" id="ARBA00022840"/>
    </source>
</evidence>
<comment type="similarity">
    <text evidence="2 10">Belongs to the gluconokinase GntK/GntV family.</text>
</comment>
<accession>B8HVX9</accession>
<evidence type="ECO:0000256" key="6">
    <source>
        <dbReference type="ARBA" id="ARBA00022777"/>
    </source>
</evidence>
<evidence type="ECO:0000256" key="4">
    <source>
        <dbReference type="ARBA" id="ARBA00022679"/>
    </source>
</evidence>
<dbReference type="CDD" id="cd02021">
    <property type="entry name" value="GntK"/>
    <property type="match status" value="1"/>
</dbReference>
<gene>
    <name evidence="11" type="ordered locus">Cyan7425_0770</name>
</gene>
<evidence type="ECO:0000256" key="8">
    <source>
        <dbReference type="ARBA" id="ARBA00023064"/>
    </source>
</evidence>
<evidence type="ECO:0000313" key="11">
    <source>
        <dbReference type="EMBL" id="ACL43157.1"/>
    </source>
</evidence>
<dbReference type="Pfam" id="PF01202">
    <property type="entry name" value="SKI"/>
    <property type="match status" value="1"/>
</dbReference>
<proteinExistence type="inferred from homology"/>
<keyword evidence="7 10" id="KW-0067">ATP-binding</keyword>
<dbReference type="AlphaFoldDB" id="B8HVX9"/>
<keyword evidence="5 10" id="KW-0547">Nucleotide-binding</keyword>
<organism evidence="11">
    <name type="scientific">Cyanothece sp. (strain PCC 7425 / ATCC 29141)</name>
    <dbReference type="NCBI Taxonomy" id="395961"/>
    <lineage>
        <taxon>Bacteria</taxon>
        <taxon>Bacillati</taxon>
        <taxon>Cyanobacteriota</taxon>
        <taxon>Cyanophyceae</taxon>
        <taxon>Gomontiellales</taxon>
        <taxon>Cyanothecaceae</taxon>
        <taxon>Cyanothece</taxon>
    </lineage>
</organism>
<evidence type="ECO:0000256" key="9">
    <source>
        <dbReference type="ARBA" id="ARBA00048090"/>
    </source>
</evidence>
<dbReference type="PANTHER" id="PTHR43442">
    <property type="entry name" value="GLUCONOKINASE-RELATED"/>
    <property type="match status" value="1"/>
</dbReference>
<dbReference type="NCBIfam" id="TIGR01313">
    <property type="entry name" value="therm_gnt_kin"/>
    <property type="match status" value="1"/>
</dbReference>
<dbReference type="GO" id="GO:0005737">
    <property type="term" value="C:cytoplasm"/>
    <property type="evidence" value="ECO:0007669"/>
    <property type="project" value="TreeGrafter"/>
</dbReference>
<dbReference type="EMBL" id="CP001344">
    <property type="protein sequence ID" value="ACL43157.1"/>
    <property type="molecule type" value="Genomic_DNA"/>
</dbReference>
<dbReference type="KEGG" id="cyn:Cyan7425_0770"/>
<evidence type="ECO:0000256" key="1">
    <source>
        <dbReference type="ARBA" id="ARBA00004761"/>
    </source>
</evidence>
<name>B8HVX9_CYAP4</name>
<dbReference type="InterPro" id="IPR006001">
    <property type="entry name" value="Therm_gnt_kin"/>
</dbReference>
<dbReference type="STRING" id="395961.Cyan7425_0770"/>
<dbReference type="FunFam" id="3.40.50.300:FF:000522">
    <property type="entry name" value="Gluconokinase"/>
    <property type="match status" value="1"/>
</dbReference>